<dbReference type="EMBL" id="MK072332">
    <property type="protein sequence ID" value="AYV81971.1"/>
    <property type="molecule type" value="Genomic_DNA"/>
</dbReference>
<accession>A0A3G5A6W1</accession>
<dbReference type="InterPro" id="IPR036291">
    <property type="entry name" value="NAD(P)-bd_dom_sf"/>
</dbReference>
<evidence type="ECO:0000313" key="1">
    <source>
        <dbReference type="EMBL" id="AYV81971.1"/>
    </source>
</evidence>
<name>A0A3G5A6W1_9VIRU</name>
<protein>
    <submittedName>
        <fullName evidence="1">Dehydrogenase/oxidoreductase</fullName>
    </submittedName>
</protein>
<dbReference type="GO" id="GO:0016491">
    <property type="term" value="F:oxidoreductase activity"/>
    <property type="evidence" value="ECO:0007669"/>
    <property type="project" value="TreeGrafter"/>
</dbReference>
<dbReference type="InterPro" id="IPR051468">
    <property type="entry name" value="Fungal_SecMetab_SDRs"/>
</dbReference>
<organism evidence="1">
    <name type="scientific">Homavirus sp</name>
    <dbReference type="NCBI Taxonomy" id="2487769"/>
    <lineage>
        <taxon>Viruses</taxon>
        <taxon>Varidnaviria</taxon>
        <taxon>Bamfordvirae</taxon>
        <taxon>Nucleocytoviricota</taxon>
        <taxon>Megaviricetes</taxon>
        <taxon>Imitervirales</taxon>
        <taxon>Mimiviridae</taxon>
        <taxon>Klosneuvirinae</taxon>
    </lineage>
</organism>
<sequence length="572" mass="65190">KVIEKRYNTIKQVFNFINLDNYILGRNLVLTLGNTKLFAQPLDPNITYMVYSLNKKYVINNSNIDSIYKTSIGTIIEKNGIKLCISYKLYDLPTILIQEQGIMTDGKILVTPLVFQSLSNYDPTIVTYTYKTDIGIVTTTDIITLNCIQIQKNIPITLDNIKGCYICKKFFDLTFIFGRYSAMCIQCGMFNHMKKNNMTDLKHIRAFITGIRHKIGYHTVLKLLRCGATVYGTTRFPHSAWYNYSREPDFEEWKDKLIIMKCNFLKSAEVKSVISFIQSKKVNVLINNACLTIRPSYNYISNLVSLEDTLIRSIDYSMPKLIDIDVPECNTSNSNNVNYTSVISIYNPSNITNITNITNTTNTTNITNTTMLVESNITNLIVPATKFDNHLVSSFKFNKFGDIYDPITKSESSWTKKIEDIAMDEIVEVNIINQIVPTLLISQIKPSMDTSFGGAFIINVTAVEGKFNSKKTKGHHPHTNMCKAGINMMIKTMASEMSTKGRESVNKNGDSLYHYYAIDPGFVSGVDPNDVMYPLSPRDGASRILDPIISFYQGKRYPLQYHMYKNYKQSKW</sequence>
<gene>
    <name evidence="1" type="ORF">Homavirus1_1</name>
</gene>
<dbReference type="SUPFAM" id="SSF51735">
    <property type="entry name" value="NAD(P)-binding Rossmann-fold domains"/>
    <property type="match status" value="1"/>
</dbReference>
<dbReference type="PANTHER" id="PTHR43544:SF2">
    <property type="entry name" value="OXIDOREDUCTASE"/>
    <property type="match status" value="1"/>
</dbReference>
<proteinExistence type="predicted"/>
<feature type="non-terminal residue" evidence="1">
    <location>
        <position position="1"/>
    </location>
</feature>
<reference evidence="1" key="1">
    <citation type="submission" date="2018-10" db="EMBL/GenBank/DDBJ databases">
        <title>Hidden diversity of soil giant viruses.</title>
        <authorList>
            <person name="Schulz F."/>
            <person name="Alteio L."/>
            <person name="Goudeau D."/>
            <person name="Ryan E.M."/>
            <person name="Malmstrom R.R."/>
            <person name="Blanchard J."/>
            <person name="Woyke T."/>
        </authorList>
    </citation>
    <scope>NUCLEOTIDE SEQUENCE</scope>
    <source>
        <strain evidence="1">HOV1</strain>
    </source>
</reference>
<dbReference type="Gene3D" id="3.40.50.720">
    <property type="entry name" value="NAD(P)-binding Rossmann-like Domain"/>
    <property type="match status" value="2"/>
</dbReference>
<dbReference type="PANTHER" id="PTHR43544">
    <property type="entry name" value="SHORT-CHAIN DEHYDROGENASE/REDUCTASE"/>
    <property type="match status" value="1"/>
</dbReference>